<dbReference type="InterPro" id="IPR013406">
    <property type="entry name" value="CHP02574_addiction_mod"/>
</dbReference>
<reference evidence="1" key="1">
    <citation type="submission" date="2021-01" db="EMBL/GenBank/DDBJ databases">
        <title>Modified the classification status of verrucomicrobia.</title>
        <authorList>
            <person name="Feng X."/>
        </authorList>
    </citation>
    <scope>NUCLEOTIDE SEQUENCE</scope>
    <source>
        <strain evidence="1">JCM 18052</strain>
    </source>
</reference>
<dbReference type="AlphaFoldDB" id="A0A934VA18"/>
<comment type="caution">
    <text evidence="1">The sequence shown here is derived from an EMBL/GenBank/DDBJ whole genome shotgun (WGS) entry which is preliminary data.</text>
</comment>
<accession>A0A934VA18</accession>
<dbReference type="EMBL" id="JAENIK010000004">
    <property type="protein sequence ID" value="MBK1814700.1"/>
    <property type="molecule type" value="Genomic_DNA"/>
</dbReference>
<sequence>MIALDELKKLPIEERKQIVQELQITIEEEESDYQEPPELLAELERRLEAYHADPSTAIPWETVKAKLLSRGA</sequence>
<dbReference type="Pfam" id="PF09720">
    <property type="entry name" value="Unstab_antitox"/>
    <property type="match status" value="1"/>
</dbReference>
<evidence type="ECO:0000313" key="1">
    <source>
        <dbReference type="EMBL" id="MBK1814700.1"/>
    </source>
</evidence>
<evidence type="ECO:0000313" key="2">
    <source>
        <dbReference type="Proteomes" id="UP000600139"/>
    </source>
</evidence>
<dbReference type="RefSeq" id="WP_200349654.1">
    <property type="nucleotide sequence ID" value="NZ_BAABHZ010000010.1"/>
</dbReference>
<gene>
    <name evidence="1" type="ORF">JIN84_03690</name>
</gene>
<dbReference type="NCBIfam" id="TIGR02574">
    <property type="entry name" value="stabl_TIGR02574"/>
    <property type="match status" value="1"/>
</dbReference>
<protein>
    <submittedName>
        <fullName evidence="1">Addiction module protein</fullName>
    </submittedName>
</protein>
<proteinExistence type="predicted"/>
<keyword evidence="2" id="KW-1185">Reference proteome</keyword>
<name>A0A934VA18_9BACT</name>
<dbReference type="Proteomes" id="UP000600139">
    <property type="component" value="Unassembled WGS sequence"/>
</dbReference>
<organism evidence="1 2">
    <name type="scientific">Luteolibacter yonseiensis</name>
    <dbReference type="NCBI Taxonomy" id="1144680"/>
    <lineage>
        <taxon>Bacteria</taxon>
        <taxon>Pseudomonadati</taxon>
        <taxon>Verrucomicrobiota</taxon>
        <taxon>Verrucomicrobiia</taxon>
        <taxon>Verrucomicrobiales</taxon>
        <taxon>Verrucomicrobiaceae</taxon>
        <taxon>Luteolibacter</taxon>
    </lineage>
</organism>